<dbReference type="RefSeq" id="WP_202720865.1">
    <property type="nucleotide sequence ID" value="NZ_BPEX01000017.1"/>
</dbReference>
<proteinExistence type="inferred from homology"/>
<dbReference type="PANTHER" id="PTHR33620:SF1">
    <property type="entry name" value="UREASE ACCESSORY PROTEIN F"/>
    <property type="match status" value="1"/>
</dbReference>
<dbReference type="PANTHER" id="PTHR33620">
    <property type="entry name" value="UREASE ACCESSORY PROTEIN F"/>
    <property type="match status" value="1"/>
</dbReference>
<dbReference type="InterPro" id="IPR002639">
    <property type="entry name" value="UreF"/>
</dbReference>
<comment type="subunit">
    <text evidence="3">UreD, UreF and UreG form a complex that acts as a GTP-hydrolysis-dependent molecular chaperone, activating the urease apoprotein by helping to assemble the nickel containing metallocenter of UreC. The UreE protein probably delivers the nickel.</text>
</comment>
<accession>A0ABS1SVS8</accession>
<dbReference type="PIRSF" id="PIRSF009467">
    <property type="entry name" value="Ureas_acces_UreF"/>
    <property type="match status" value="1"/>
</dbReference>
<sequence>MYNIQNMLPELRLYQLISPSLPVGGFTYSQGLEWAIEQGWVSTAEALEEWLKSQMLESLTHLELPILVRIQGYLAASEYAQAQAWCHYLTASRETKELRLEEYQRGIAYAQLLPKLGLRLTPELTTMVQTSQLAAFALAINQWQIPLEKALGGYLWSWLENAVVVGIKLVPLGQSVGQQLLMSLASCIPAAVEKALTIQDDEIGSFTPAQVMASCRHEHQYTRLFRS</sequence>
<comment type="subcellular location">
    <subcellularLocation>
        <location evidence="3">Cytoplasm</location>
    </subcellularLocation>
</comment>
<organism evidence="4 5">
    <name type="scientific">Shewanella schlegeliana</name>
    <dbReference type="NCBI Taxonomy" id="190308"/>
    <lineage>
        <taxon>Bacteria</taxon>
        <taxon>Pseudomonadati</taxon>
        <taxon>Pseudomonadota</taxon>
        <taxon>Gammaproteobacteria</taxon>
        <taxon>Alteromonadales</taxon>
        <taxon>Shewanellaceae</taxon>
        <taxon>Shewanella</taxon>
    </lineage>
</organism>
<protein>
    <recommendedName>
        <fullName evidence="3">Urease accessory protein UreF</fullName>
    </recommendedName>
</protein>
<keyword evidence="2 3" id="KW-0143">Chaperone</keyword>
<comment type="function">
    <text evidence="3">Required for maturation of urease via the functional incorporation of the urease nickel metallocenter.</text>
</comment>
<evidence type="ECO:0000256" key="3">
    <source>
        <dbReference type="HAMAP-Rule" id="MF_01385"/>
    </source>
</evidence>
<comment type="similarity">
    <text evidence="3">Belongs to the UreF family.</text>
</comment>
<dbReference type="Pfam" id="PF01730">
    <property type="entry name" value="UreF"/>
    <property type="match status" value="1"/>
</dbReference>
<dbReference type="Gene3D" id="1.10.4190.10">
    <property type="entry name" value="Urease accessory protein UreF"/>
    <property type="match status" value="1"/>
</dbReference>
<keyword evidence="3" id="KW-0963">Cytoplasm</keyword>
<reference evidence="4 5" key="1">
    <citation type="submission" date="2021-01" db="EMBL/GenBank/DDBJ databases">
        <title>Genome sequence of Shewanella schlegeliana JCM 11561.</title>
        <authorList>
            <person name="Zhang H."/>
            <person name="Li C."/>
        </authorList>
    </citation>
    <scope>NUCLEOTIDE SEQUENCE [LARGE SCALE GENOMIC DNA]</scope>
    <source>
        <strain evidence="4 5">JCM 11561</strain>
    </source>
</reference>
<dbReference type="InterPro" id="IPR038277">
    <property type="entry name" value="UreF_sf"/>
</dbReference>
<evidence type="ECO:0000313" key="5">
    <source>
        <dbReference type="Proteomes" id="UP000604898"/>
    </source>
</evidence>
<dbReference type="EMBL" id="JAESVD010000003">
    <property type="protein sequence ID" value="MBL4912622.1"/>
    <property type="molecule type" value="Genomic_DNA"/>
</dbReference>
<keyword evidence="5" id="KW-1185">Reference proteome</keyword>
<comment type="caution">
    <text evidence="4">The sequence shown here is derived from an EMBL/GenBank/DDBJ whole genome shotgun (WGS) entry which is preliminary data.</text>
</comment>
<name>A0ABS1SVS8_9GAMM</name>
<evidence type="ECO:0000256" key="2">
    <source>
        <dbReference type="ARBA" id="ARBA00023186"/>
    </source>
</evidence>
<gene>
    <name evidence="3" type="primary">ureF</name>
    <name evidence="4" type="ORF">JMA39_05645</name>
</gene>
<dbReference type="HAMAP" id="MF_01385">
    <property type="entry name" value="UreF"/>
    <property type="match status" value="1"/>
</dbReference>
<evidence type="ECO:0000256" key="1">
    <source>
        <dbReference type="ARBA" id="ARBA00022988"/>
    </source>
</evidence>
<dbReference type="Proteomes" id="UP000604898">
    <property type="component" value="Unassembled WGS sequence"/>
</dbReference>
<keyword evidence="1 3" id="KW-0996">Nickel insertion</keyword>
<evidence type="ECO:0000313" key="4">
    <source>
        <dbReference type="EMBL" id="MBL4912622.1"/>
    </source>
</evidence>